<dbReference type="Gene3D" id="1.10.1790.10">
    <property type="entry name" value="PRD domain"/>
    <property type="match status" value="1"/>
</dbReference>
<gene>
    <name evidence="5" type="ORF">EIMP300_28310</name>
</gene>
<proteinExistence type="predicted"/>
<dbReference type="PANTHER" id="PTHR30185">
    <property type="entry name" value="CRYPTIC BETA-GLUCOSIDE BGL OPERON ANTITERMINATOR"/>
    <property type="match status" value="1"/>
</dbReference>
<sequence>MFEVVITSDVPCLFFWSHGMIIEKVMNNNCVQASMNGQEVIISGPGVGYNKKYGMSVPEHPANRIFYVRNEQKNKLYKLIEHVDIEYVFVAEKIVQYAEKNLEKNLNPSLLLILADHISNAISRVASGIQIWINNVFLDEIKALYKAEYAISRDALTIINEQFSVQLPDDEIGFIALHILNNYENSVDYESVRIIELSQIITGLIEVVYNRKVDRSSFNYSRFMMHLKYFSSRVLCNEEIKQKDIGDIYEQFLEKDILLQRAIHEIERYLYATFKYELILEEKLYLSIRYLPKY</sequence>
<dbReference type="Gene3D" id="1.20.890.100">
    <property type="match status" value="1"/>
</dbReference>
<dbReference type="Proteomes" id="UP000467488">
    <property type="component" value="Chromosome"/>
</dbReference>
<evidence type="ECO:0000256" key="2">
    <source>
        <dbReference type="ARBA" id="ARBA00023015"/>
    </source>
</evidence>
<keyword evidence="3" id="KW-0804">Transcription</keyword>
<evidence type="ECO:0000256" key="1">
    <source>
        <dbReference type="ARBA" id="ARBA00022737"/>
    </source>
</evidence>
<keyword evidence="2" id="KW-0805">Transcription regulation</keyword>
<reference evidence="5 6" key="1">
    <citation type="submission" date="2020-01" db="EMBL/GenBank/DDBJ databases">
        <title>Dynamics of blaIMP-6 dissemination in carbapenem resistant Enterobacteriacea isolated from regional surveillance in Osaka, Japan.</title>
        <authorList>
            <person name="Abe R."/>
            <person name="Akeda Y."/>
            <person name="Sugawara Y."/>
            <person name="Yamamoto N."/>
            <person name="Tomono K."/>
            <person name="Takeuchi D."/>
            <person name="Kawahara R."/>
            <person name="Hamada S."/>
        </authorList>
    </citation>
    <scope>NUCLEOTIDE SEQUENCE [LARGE SCALE GENOMIC DNA]</scope>
    <source>
        <strain evidence="5 6">E300</strain>
    </source>
</reference>
<dbReference type="InterPro" id="IPR004341">
    <property type="entry name" value="CAT_RNA-bd_dom"/>
</dbReference>
<dbReference type="GO" id="GO:0003723">
    <property type="term" value="F:RNA binding"/>
    <property type="evidence" value="ECO:0007669"/>
    <property type="project" value="InterPro"/>
</dbReference>
<accession>A0A8S0FMY1</accession>
<dbReference type="PROSITE" id="PS51372">
    <property type="entry name" value="PRD_2"/>
    <property type="match status" value="2"/>
</dbReference>
<dbReference type="AlphaFoldDB" id="A0A8S0FMY1"/>
<name>A0A8S0FMY1_ECOLX</name>
<organism evidence="5 6">
    <name type="scientific">Escherichia coli</name>
    <dbReference type="NCBI Taxonomy" id="562"/>
    <lineage>
        <taxon>Bacteria</taxon>
        <taxon>Pseudomonadati</taxon>
        <taxon>Pseudomonadota</taxon>
        <taxon>Gammaproteobacteria</taxon>
        <taxon>Enterobacterales</taxon>
        <taxon>Enterobacteriaceae</taxon>
        <taxon>Escherichia</taxon>
    </lineage>
</organism>
<evidence type="ECO:0000313" key="6">
    <source>
        <dbReference type="Proteomes" id="UP000467488"/>
    </source>
</evidence>
<dbReference type="Pfam" id="PF03123">
    <property type="entry name" value="CAT_RBD"/>
    <property type="match status" value="1"/>
</dbReference>
<keyword evidence="1" id="KW-0677">Repeat</keyword>
<dbReference type="PANTHER" id="PTHR30185:SF18">
    <property type="entry name" value="TRANSCRIPTIONAL REGULATOR MTLR"/>
    <property type="match status" value="1"/>
</dbReference>
<protein>
    <submittedName>
        <fullName evidence="5">Antitermination protein</fullName>
    </submittedName>
</protein>
<feature type="domain" description="PRD" evidence="4">
    <location>
        <begin position="82"/>
        <end position="189"/>
    </location>
</feature>
<dbReference type="SUPFAM" id="SSF50151">
    <property type="entry name" value="SacY-like RNA-binding domain"/>
    <property type="match status" value="1"/>
</dbReference>
<evidence type="ECO:0000259" key="4">
    <source>
        <dbReference type="PROSITE" id="PS51372"/>
    </source>
</evidence>
<dbReference type="Gene3D" id="2.30.24.10">
    <property type="entry name" value="CAT RNA-binding domain"/>
    <property type="match status" value="1"/>
</dbReference>
<feature type="domain" description="PRD" evidence="4">
    <location>
        <begin position="190"/>
        <end position="294"/>
    </location>
</feature>
<dbReference type="InterPro" id="IPR011608">
    <property type="entry name" value="PRD"/>
</dbReference>
<dbReference type="GO" id="GO:0006355">
    <property type="term" value="P:regulation of DNA-templated transcription"/>
    <property type="evidence" value="ECO:0007669"/>
    <property type="project" value="InterPro"/>
</dbReference>
<dbReference type="InterPro" id="IPR036650">
    <property type="entry name" value="CAT_RNA-bd_dom_sf"/>
</dbReference>
<dbReference type="Pfam" id="PF00874">
    <property type="entry name" value="PRD"/>
    <property type="match status" value="1"/>
</dbReference>
<dbReference type="SUPFAM" id="SSF63520">
    <property type="entry name" value="PTS-regulatory domain, PRD"/>
    <property type="match status" value="2"/>
</dbReference>
<evidence type="ECO:0000313" key="5">
    <source>
        <dbReference type="EMBL" id="BBU81431.1"/>
    </source>
</evidence>
<dbReference type="InterPro" id="IPR036634">
    <property type="entry name" value="PRD_sf"/>
</dbReference>
<evidence type="ECO:0000256" key="3">
    <source>
        <dbReference type="ARBA" id="ARBA00023163"/>
    </source>
</evidence>
<dbReference type="EMBL" id="AP022360">
    <property type="protein sequence ID" value="BBU81431.1"/>
    <property type="molecule type" value="Genomic_DNA"/>
</dbReference>
<dbReference type="SMART" id="SM01061">
    <property type="entry name" value="CAT_RBD"/>
    <property type="match status" value="1"/>
</dbReference>
<dbReference type="InterPro" id="IPR050661">
    <property type="entry name" value="BglG_antiterminators"/>
</dbReference>